<proteinExistence type="predicted"/>
<accession>A0A7D4QG46</accession>
<dbReference type="PANTHER" id="PTHR43689:SF8">
    <property type="entry name" value="ALPHA_BETA-HYDROLASES SUPERFAMILY PROTEIN"/>
    <property type="match status" value="1"/>
</dbReference>
<dbReference type="InterPro" id="IPR000073">
    <property type="entry name" value="AB_hydrolase_1"/>
</dbReference>
<dbReference type="Proteomes" id="UP000505355">
    <property type="component" value="Chromosome"/>
</dbReference>
<reference evidence="2 3" key="1">
    <citation type="submission" date="2020-05" db="EMBL/GenBank/DDBJ databases">
        <title>Mucilaginibacter mali sp. nov.</title>
        <authorList>
            <person name="Kim H.S."/>
            <person name="Lee K.C."/>
            <person name="Suh M.K."/>
            <person name="Kim J.-S."/>
            <person name="Han K.-I."/>
            <person name="Eom M.K."/>
            <person name="Shin Y.K."/>
            <person name="Lee J.-S."/>
        </authorList>
    </citation>
    <scope>NUCLEOTIDE SEQUENCE [LARGE SCALE GENOMIC DNA]</scope>
    <source>
        <strain evidence="2 3">G2-14</strain>
    </source>
</reference>
<dbReference type="EMBL" id="CP054139">
    <property type="protein sequence ID" value="QKJ30812.1"/>
    <property type="molecule type" value="Genomic_DNA"/>
</dbReference>
<sequence length="276" mass="30926">MIRKETYTLTGSSGRLMLADLTFDDANPQGPMIIFVHGFKGFKDWGAYNLVAEYFARLGYRFLKFNFSHNGTTPDNPVDFADMIAFSENTFTKELDDLGTVIDFACNGSAMPRAQSVCLMGHSMGGGISIIKAADDKRVNRLITMASIGGFRTLWSADEEQQWRMQGIKYFENQRLGIQMPVKASLLDDLDRNPVRLNILAKAAELTQPWLIVHGEEDETIPVQQAYQLQAVHPNAELVIVKNADHVFNVPHPYPSKTLTVELQEFCDAAARFLSN</sequence>
<dbReference type="RefSeq" id="WP_173415483.1">
    <property type="nucleotide sequence ID" value="NZ_CP054139.1"/>
</dbReference>
<evidence type="ECO:0000313" key="2">
    <source>
        <dbReference type="EMBL" id="QKJ30812.1"/>
    </source>
</evidence>
<dbReference type="InterPro" id="IPR029058">
    <property type="entry name" value="AB_hydrolase_fold"/>
</dbReference>
<name>A0A7D4QG46_9SPHI</name>
<keyword evidence="2" id="KW-0378">Hydrolase</keyword>
<dbReference type="PANTHER" id="PTHR43689">
    <property type="entry name" value="HYDROLASE"/>
    <property type="match status" value="1"/>
</dbReference>
<dbReference type="SUPFAM" id="SSF53474">
    <property type="entry name" value="alpha/beta-Hydrolases"/>
    <property type="match status" value="1"/>
</dbReference>
<keyword evidence="3" id="KW-1185">Reference proteome</keyword>
<dbReference type="Gene3D" id="3.40.50.1820">
    <property type="entry name" value="alpha/beta hydrolase"/>
    <property type="match status" value="1"/>
</dbReference>
<protein>
    <submittedName>
        <fullName evidence="2">Alpha/beta hydrolase</fullName>
    </submittedName>
</protein>
<organism evidence="2 3">
    <name type="scientific">Mucilaginibacter mali</name>
    <dbReference type="NCBI Taxonomy" id="2740462"/>
    <lineage>
        <taxon>Bacteria</taxon>
        <taxon>Pseudomonadati</taxon>
        <taxon>Bacteroidota</taxon>
        <taxon>Sphingobacteriia</taxon>
        <taxon>Sphingobacteriales</taxon>
        <taxon>Sphingobacteriaceae</taxon>
        <taxon>Mucilaginibacter</taxon>
    </lineage>
</organism>
<gene>
    <name evidence="2" type="ORF">HQ865_13995</name>
</gene>
<evidence type="ECO:0000313" key="3">
    <source>
        <dbReference type="Proteomes" id="UP000505355"/>
    </source>
</evidence>
<evidence type="ECO:0000259" key="1">
    <source>
        <dbReference type="Pfam" id="PF12697"/>
    </source>
</evidence>
<dbReference type="AlphaFoldDB" id="A0A7D4QG46"/>
<dbReference type="GO" id="GO:0016787">
    <property type="term" value="F:hydrolase activity"/>
    <property type="evidence" value="ECO:0007669"/>
    <property type="project" value="UniProtKB-KW"/>
</dbReference>
<dbReference type="KEGG" id="mmab:HQ865_13995"/>
<dbReference type="Pfam" id="PF12697">
    <property type="entry name" value="Abhydrolase_6"/>
    <property type="match status" value="1"/>
</dbReference>
<feature type="domain" description="AB hydrolase-1" evidence="1">
    <location>
        <begin position="33"/>
        <end position="253"/>
    </location>
</feature>